<dbReference type="EMBL" id="DWYC01000006">
    <property type="protein sequence ID" value="HJB56060.1"/>
    <property type="molecule type" value="Genomic_DNA"/>
</dbReference>
<dbReference type="InterPro" id="IPR015996">
    <property type="entry name" value="UCP028451"/>
</dbReference>
<evidence type="ECO:0000313" key="1">
    <source>
        <dbReference type="EMBL" id="HJB56060.1"/>
    </source>
</evidence>
<organism evidence="1 2">
    <name type="scientific">Candidatus Flavonifractor intestinipullorum</name>
    <dbReference type="NCBI Taxonomy" id="2838587"/>
    <lineage>
        <taxon>Bacteria</taxon>
        <taxon>Bacillati</taxon>
        <taxon>Bacillota</taxon>
        <taxon>Clostridia</taxon>
        <taxon>Eubacteriales</taxon>
        <taxon>Oscillospiraceae</taxon>
        <taxon>Flavonifractor</taxon>
    </lineage>
</organism>
<protein>
    <submittedName>
        <fullName evidence="1">DUF2461 domain-containing protein</fullName>
    </submittedName>
</protein>
<dbReference type="PANTHER" id="PTHR36452:SF1">
    <property type="entry name" value="DUF2461 DOMAIN-CONTAINING PROTEIN"/>
    <property type="match status" value="1"/>
</dbReference>
<proteinExistence type="predicted"/>
<dbReference type="PIRSF" id="PIRSF028451">
    <property type="entry name" value="UCP028451"/>
    <property type="match status" value="1"/>
</dbReference>
<gene>
    <name evidence="1" type="ORF">H9714_00750</name>
</gene>
<evidence type="ECO:0000313" key="2">
    <source>
        <dbReference type="Proteomes" id="UP000824208"/>
    </source>
</evidence>
<dbReference type="Pfam" id="PF09365">
    <property type="entry name" value="DUF2461"/>
    <property type="match status" value="1"/>
</dbReference>
<dbReference type="PANTHER" id="PTHR36452">
    <property type="entry name" value="CHROMOSOME 12, WHOLE GENOME SHOTGUN SEQUENCE"/>
    <property type="match status" value="1"/>
</dbReference>
<accession>A0A9D2M9G0</accession>
<comment type="caution">
    <text evidence="1">The sequence shown here is derived from an EMBL/GenBank/DDBJ whole genome shotgun (WGS) entry which is preliminary data.</text>
</comment>
<name>A0A9D2M9G0_9FIRM</name>
<dbReference type="InterPro" id="IPR012808">
    <property type="entry name" value="CHP02453"/>
</dbReference>
<reference evidence="1" key="2">
    <citation type="submission" date="2021-04" db="EMBL/GenBank/DDBJ databases">
        <authorList>
            <person name="Gilroy R."/>
        </authorList>
    </citation>
    <scope>NUCLEOTIDE SEQUENCE</scope>
    <source>
        <strain evidence="1">CHK189-11263</strain>
    </source>
</reference>
<sequence>MFQGFSNATVDFLWGIRFNNERPWFEAHKAEYLSHLYQPMKDLSREVYDAFQAKYAVPGLCCKVSRIYRDARRLHGRGPYKDHLWWSLERPGEEPFSTRPVFWFELTPDDWSYGLGYYAATPLTMAKFRARLDRDPRTFEALVRPLEKQSVFALTGERYKRPKGEPASARLAPWYNLKNFSLQSVHDLGEPLWSHDLVDLLLEGFGFLLPLYQYFASLDADPAPAQG</sequence>
<reference evidence="1" key="1">
    <citation type="journal article" date="2021" name="PeerJ">
        <title>Extensive microbial diversity within the chicken gut microbiome revealed by metagenomics and culture.</title>
        <authorList>
            <person name="Gilroy R."/>
            <person name="Ravi A."/>
            <person name="Getino M."/>
            <person name="Pursley I."/>
            <person name="Horton D.L."/>
            <person name="Alikhan N.F."/>
            <person name="Baker D."/>
            <person name="Gharbi K."/>
            <person name="Hall N."/>
            <person name="Watson M."/>
            <person name="Adriaenssens E.M."/>
            <person name="Foster-Nyarko E."/>
            <person name="Jarju S."/>
            <person name="Secka A."/>
            <person name="Antonio M."/>
            <person name="Oren A."/>
            <person name="Chaudhuri R.R."/>
            <person name="La Ragione R."/>
            <person name="Hildebrand F."/>
            <person name="Pallen M.J."/>
        </authorList>
    </citation>
    <scope>NUCLEOTIDE SEQUENCE</scope>
    <source>
        <strain evidence="1">CHK189-11263</strain>
    </source>
</reference>
<dbReference type="Proteomes" id="UP000824208">
    <property type="component" value="Unassembled WGS sequence"/>
</dbReference>
<dbReference type="AlphaFoldDB" id="A0A9D2M9G0"/>